<evidence type="ECO:0000313" key="1">
    <source>
        <dbReference type="EMBL" id="KAF8695417.1"/>
    </source>
</evidence>
<feature type="non-terminal residue" evidence="1">
    <location>
        <position position="1"/>
    </location>
</feature>
<sequence>MSSILLGQDPTDLSHCHADKSMHTALNALEGSSKPVDAEANNAEADNAEADNAEADVIPLEYSGIAATEESLVTPWEMLHSTLKKLCPELQNKMRQEGSYVVHHGGFAWDFGPALEKDSSSEDKPNPSVYKFPHLFPHRCRGIEAKRQVTVLFTEHIWCLLQRSKFHFCKDPIFPFWALSPAQKQQALQAAQLTMLRRDFDCVCRVIGQLMSHNYRKAALDEENRIPASDPKIAILKKTICVTMQKIMGSDAS</sequence>
<evidence type="ECO:0000313" key="2">
    <source>
        <dbReference type="Proteomes" id="UP000602905"/>
    </source>
</evidence>
<protein>
    <submittedName>
        <fullName evidence="1">G-quadruplex DNA unwinding</fullName>
    </submittedName>
</protein>
<proteinExistence type="predicted"/>
<dbReference type="OrthoDB" id="432234at2759"/>
<comment type="caution">
    <text evidence="1">The sequence shown here is derived from an EMBL/GenBank/DDBJ whole genome shotgun (WGS) entry which is preliminary data.</text>
</comment>
<reference evidence="1" key="1">
    <citation type="submission" date="2020-09" db="EMBL/GenBank/DDBJ databases">
        <title>Comparative genome analyses of four rice-infecting Rhizoctonia solani isolates reveal extensive enrichment of homogalacturonan modification genes.</title>
        <authorList>
            <person name="Lee D.-Y."/>
            <person name="Jeon J."/>
            <person name="Kim K.-T."/>
            <person name="Cheong K."/>
            <person name="Song H."/>
            <person name="Choi G."/>
            <person name="Ko J."/>
            <person name="Opiyo S.O."/>
            <person name="Zuo S."/>
            <person name="Madhav S."/>
            <person name="Lee Y.-H."/>
            <person name="Wang G.-L."/>
        </authorList>
    </citation>
    <scope>NUCLEOTIDE SEQUENCE</scope>
    <source>
        <strain evidence="1">AG1-IA WGL</strain>
    </source>
</reference>
<accession>A0A8H7LNS2</accession>
<gene>
    <name evidence="1" type="ORF">RHS03_08069</name>
</gene>
<dbReference type="AlphaFoldDB" id="A0A8H7LNS2"/>
<dbReference type="Proteomes" id="UP000602905">
    <property type="component" value="Unassembled WGS sequence"/>
</dbReference>
<name>A0A8H7LNS2_9AGAM</name>
<organism evidence="1 2">
    <name type="scientific">Rhizoctonia solani</name>
    <dbReference type="NCBI Taxonomy" id="456999"/>
    <lineage>
        <taxon>Eukaryota</taxon>
        <taxon>Fungi</taxon>
        <taxon>Dikarya</taxon>
        <taxon>Basidiomycota</taxon>
        <taxon>Agaricomycotina</taxon>
        <taxon>Agaricomycetes</taxon>
        <taxon>Cantharellales</taxon>
        <taxon>Ceratobasidiaceae</taxon>
        <taxon>Rhizoctonia</taxon>
    </lineage>
</organism>
<dbReference type="EMBL" id="JACYCD010000380">
    <property type="protein sequence ID" value="KAF8695417.1"/>
    <property type="molecule type" value="Genomic_DNA"/>
</dbReference>